<dbReference type="AlphaFoldDB" id="A0A016S0Z8"/>
<feature type="compositionally biased region" description="Low complexity" evidence="1">
    <location>
        <begin position="282"/>
        <end position="301"/>
    </location>
</feature>
<dbReference type="Proteomes" id="UP000024635">
    <property type="component" value="Unassembled WGS sequence"/>
</dbReference>
<keyword evidence="3" id="KW-1185">Reference proteome</keyword>
<reference evidence="3" key="1">
    <citation type="journal article" date="2015" name="Nat. Genet.">
        <title>The genome and transcriptome of the zoonotic hookworm Ancylostoma ceylanicum identify infection-specific gene families.</title>
        <authorList>
            <person name="Schwarz E.M."/>
            <person name="Hu Y."/>
            <person name="Antoshechkin I."/>
            <person name="Miller M.M."/>
            <person name="Sternberg P.W."/>
            <person name="Aroian R.V."/>
        </authorList>
    </citation>
    <scope>NUCLEOTIDE SEQUENCE</scope>
    <source>
        <strain evidence="3">HY135</strain>
    </source>
</reference>
<name>A0A016S0Z8_9BILA</name>
<dbReference type="OrthoDB" id="5872748at2759"/>
<sequence>MCSTSIYVTIDHECQLAAVSKLVVEELGRTVDRNISADADQYDDFLKNVLHKARVDMNRGRSLASTAKSIPQSSDSVVREMTTVVQSMSDTILGLGTMVDRRSATETREATAVVNASHQVTKLARMPLPTGAFFETKNVHQQWVIQERPPFKACDSPTAIQKYSLRVCSRGGKKEELQDLPERIVSASVDFMLEAMGVGQPELERSAEELVEHPTQFWLALGKNDVERGAALDYRKTCRMSWTPTCRVSVAKALSDAVSGSSWRSRRLEDDLSLEAPLRKNAPASETTAAPTTTTSTISST</sequence>
<proteinExistence type="predicted"/>
<gene>
    <name evidence="2" type="primary">Acey_s0319.g2362</name>
    <name evidence="2" type="ORF">Y032_0319g2362</name>
</gene>
<accession>A0A016S0Z8</accession>
<protein>
    <submittedName>
        <fullName evidence="2">Uncharacterized protein</fullName>
    </submittedName>
</protein>
<feature type="region of interest" description="Disordered" evidence="1">
    <location>
        <begin position="274"/>
        <end position="301"/>
    </location>
</feature>
<dbReference type="EMBL" id="JARK01001655">
    <property type="protein sequence ID" value="EYB84303.1"/>
    <property type="molecule type" value="Genomic_DNA"/>
</dbReference>
<evidence type="ECO:0000313" key="3">
    <source>
        <dbReference type="Proteomes" id="UP000024635"/>
    </source>
</evidence>
<evidence type="ECO:0000256" key="1">
    <source>
        <dbReference type="SAM" id="MobiDB-lite"/>
    </source>
</evidence>
<comment type="caution">
    <text evidence="2">The sequence shown here is derived from an EMBL/GenBank/DDBJ whole genome shotgun (WGS) entry which is preliminary data.</text>
</comment>
<evidence type="ECO:0000313" key="2">
    <source>
        <dbReference type="EMBL" id="EYB84303.1"/>
    </source>
</evidence>
<organism evidence="2 3">
    <name type="scientific">Ancylostoma ceylanicum</name>
    <dbReference type="NCBI Taxonomy" id="53326"/>
    <lineage>
        <taxon>Eukaryota</taxon>
        <taxon>Metazoa</taxon>
        <taxon>Ecdysozoa</taxon>
        <taxon>Nematoda</taxon>
        <taxon>Chromadorea</taxon>
        <taxon>Rhabditida</taxon>
        <taxon>Rhabditina</taxon>
        <taxon>Rhabditomorpha</taxon>
        <taxon>Strongyloidea</taxon>
        <taxon>Ancylostomatidae</taxon>
        <taxon>Ancylostomatinae</taxon>
        <taxon>Ancylostoma</taxon>
    </lineage>
</organism>